<sequence>MALEMIERLVSRTDAAYQRWSAVVDDDVDATADGGLLVFCRESLLERNTTYEVGEWLPGHLMIAQEGDRGYLLRCDGDGGPVFSVDLGGLGSADPEIVAPAFEAWQRSGFALPPDPEPDLPTIADVYIDEIPVDGVALLMRARKMLGADWRVVDLKSMLTTQPFLAATSGRLCKLQHALESVPELRQHLFYAADDGLQPVWATESPETR</sequence>
<keyword evidence="2" id="KW-1185">Reference proteome</keyword>
<dbReference type="Proteomes" id="UP000054537">
    <property type="component" value="Unassembled WGS sequence"/>
</dbReference>
<dbReference type="Gene3D" id="3.40.1580.10">
    <property type="entry name" value="SMI1/KNR4-like"/>
    <property type="match status" value="1"/>
</dbReference>
<dbReference type="AlphaFoldDB" id="A0A0A6X5W6"/>
<evidence type="ECO:0000313" key="2">
    <source>
        <dbReference type="Proteomes" id="UP000054537"/>
    </source>
</evidence>
<dbReference type="InterPro" id="IPR037883">
    <property type="entry name" value="Knr4/Smi1-like_sf"/>
</dbReference>
<dbReference type="EMBL" id="JRTT01000026">
    <property type="protein sequence ID" value="KHD75507.1"/>
    <property type="molecule type" value="Genomic_DNA"/>
</dbReference>
<dbReference type="RefSeq" id="WP_043527179.1">
    <property type="nucleotide sequence ID" value="NZ_BAABKU010000027.1"/>
</dbReference>
<organism evidence="1 2">
    <name type="scientific">Actinoplanes utahensis</name>
    <dbReference type="NCBI Taxonomy" id="1869"/>
    <lineage>
        <taxon>Bacteria</taxon>
        <taxon>Bacillati</taxon>
        <taxon>Actinomycetota</taxon>
        <taxon>Actinomycetes</taxon>
        <taxon>Micromonosporales</taxon>
        <taxon>Micromonosporaceae</taxon>
        <taxon>Actinoplanes</taxon>
    </lineage>
</organism>
<dbReference type="OrthoDB" id="1739659at2"/>
<comment type="caution">
    <text evidence="1">The sequence shown here is derived from an EMBL/GenBank/DDBJ whole genome shotgun (WGS) entry which is preliminary data.</text>
</comment>
<evidence type="ECO:0000313" key="1">
    <source>
        <dbReference type="EMBL" id="KHD75507.1"/>
    </source>
</evidence>
<accession>A0A0A6X5W6</accession>
<name>A0A0A6X5W6_ACTUT</name>
<gene>
    <name evidence="1" type="ORF">MB27_22005</name>
</gene>
<reference evidence="1 2" key="1">
    <citation type="submission" date="2014-10" db="EMBL/GenBank/DDBJ databases">
        <title>Draft genome sequence of Actinoplanes utahensis NRRL 12052.</title>
        <authorList>
            <person name="Velasco-Bucheli B."/>
            <person name="del Cerro C."/>
            <person name="Hormigo D."/>
            <person name="Garcia J.L."/>
            <person name="Acebal C."/>
            <person name="Arroyo M."/>
            <person name="de la Mata I."/>
        </authorList>
    </citation>
    <scope>NUCLEOTIDE SEQUENCE [LARGE SCALE GENOMIC DNA]</scope>
    <source>
        <strain evidence="1 2">NRRL 12052</strain>
    </source>
</reference>
<protein>
    <recommendedName>
        <fullName evidence="3">SMI1/KNR4 family protein</fullName>
    </recommendedName>
</protein>
<evidence type="ECO:0008006" key="3">
    <source>
        <dbReference type="Google" id="ProtNLM"/>
    </source>
</evidence>
<proteinExistence type="predicted"/>